<evidence type="ECO:0000256" key="7">
    <source>
        <dbReference type="ARBA" id="ARBA00022949"/>
    </source>
</evidence>
<keyword evidence="10 12" id="KW-0472">Membrane</keyword>
<evidence type="ECO:0000256" key="3">
    <source>
        <dbReference type="ARBA" id="ARBA00022448"/>
    </source>
</evidence>
<keyword evidence="14" id="KW-1185">Reference proteome</keyword>
<dbReference type="PANTHER" id="PTHR11893">
    <property type="entry name" value="INNEXIN"/>
    <property type="match status" value="1"/>
</dbReference>
<comment type="subcellular location">
    <subcellularLocation>
        <location evidence="1">Cell junction</location>
        <location evidence="1">Gap junction</location>
    </subcellularLocation>
    <subcellularLocation>
        <location evidence="2 12">Cell membrane</location>
        <topology evidence="2 12">Multi-pass membrane protein</topology>
    </subcellularLocation>
</comment>
<dbReference type="Pfam" id="PF00876">
    <property type="entry name" value="Innexin"/>
    <property type="match status" value="1"/>
</dbReference>
<feature type="transmembrane region" description="Helical" evidence="12">
    <location>
        <begin position="112"/>
        <end position="131"/>
    </location>
</feature>
<protein>
    <recommendedName>
        <fullName evidence="12">Innexin</fullName>
    </recommendedName>
</protein>
<keyword evidence="11 12" id="KW-0407">Ion channel</keyword>
<keyword evidence="3 12" id="KW-0813">Transport</keyword>
<comment type="caution">
    <text evidence="13">The sequence shown here is derived from an EMBL/GenBank/DDBJ whole genome shotgun (WGS) entry which is preliminary data.</text>
</comment>
<accession>A0AA88IG71</accession>
<dbReference type="AlphaFoldDB" id="A0AA88IG71"/>
<keyword evidence="9 12" id="KW-0406">Ion transport</keyword>
<evidence type="ECO:0000256" key="5">
    <source>
        <dbReference type="ARBA" id="ARBA00022692"/>
    </source>
</evidence>
<keyword evidence="8 12" id="KW-1133">Transmembrane helix</keyword>
<proteinExistence type="inferred from homology"/>
<evidence type="ECO:0000256" key="10">
    <source>
        <dbReference type="ARBA" id="ARBA00023136"/>
    </source>
</evidence>
<dbReference type="PROSITE" id="PS51013">
    <property type="entry name" value="PANNEXIN"/>
    <property type="match status" value="1"/>
</dbReference>
<dbReference type="GO" id="GO:0005886">
    <property type="term" value="C:plasma membrane"/>
    <property type="evidence" value="ECO:0007669"/>
    <property type="project" value="UniProtKB-SubCell"/>
</dbReference>
<feature type="transmembrane region" description="Helical" evidence="12">
    <location>
        <begin position="27"/>
        <end position="49"/>
    </location>
</feature>
<keyword evidence="6" id="KW-0303">Gap junction</keyword>
<evidence type="ECO:0000256" key="2">
    <source>
        <dbReference type="ARBA" id="ARBA00004651"/>
    </source>
</evidence>
<comment type="similarity">
    <text evidence="12">Belongs to the pannexin family.</text>
</comment>
<dbReference type="PANTHER" id="PTHR11893:SF41">
    <property type="entry name" value="INNEXIN INX2"/>
    <property type="match status" value="1"/>
</dbReference>
<dbReference type="PRINTS" id="PR01262">
    <property type="entry name" value="INNEXIN"/>
</dbReference>
<dbReference type="GO" id="GO:0007602">
    <property type="term" value="P:phototransduction"/>
    <property type="evidence" value="ECO:0007669"/>
    <property type="project" value="TreeGrafter"/>
</dbReference>
<organism evidence="13 14">
    <name type="scientific">Artemia franciscana</name>
    <name type="common">Brine shrimp</name>
    <name type="synonym">Artemia sanfranciscana</name>
    <dbReference type="NCBI Taxonomy" id="6661"/>
    <lineage>
        <taxon>Eukaryota</taxon>
        <taxon>Metazoa</taxon>
        <taxon>Ecdysozoa</taxon>
        <taxon>Arthropoda</taxon>
        <taxon>Crustacea</taxon>
        <taxon>Branchiopoda</taxon>
        <taxon>Anostraca</taxon>
        <taxon>Artemiidae</taxon>
        <taxon>Artemia</taxon>
    </lineage>
</organism>
<keyword evidence="7" id="KW-0965">Cell junction</keyword>
<sequence length="367" mass="43414">MLDILFDPLKNLFKVNRVAIDNFIFQLHYRFTATALVMLAIVVSLTQFVGQSIRCNMDDSSKLRYYTTYCWIHSTFILPKKLNGAVGEDIPYPGIGTYTDELEKKYIGYYQFVYFFLLLQAILFYIPHYIWKSWDSERIKMLIQDLNQSSWFREERNLTEGCREEAQILLRNCFRNNLRANNMYAWVYFICEILNCLNVFFQAYLIDIFLGYEFTKYGIEVVQFLYQHPKDRIDPMSRIFPKQAKCTAYNWGGTGTIQKVDILCLLPLNIYNEKIFVFLWFWFIVLFCLSLLVLFYRILVFCCKTTRQLSLHMRARFASDDDVIIVNTKCGVGDWFLLIQLARNIDPANFKVFLGGLASDFKNMKSK</sequence>
<gene>
    <name evidence="12" type="primary">inx</name>
    <name evidence="13" type="ORF">QYM36_002124</name>
</gene>
<dbReference type="Proteomes" id="UP001187531">
    <property type="component" value="Unassembled WGS sequence"/>
</dbReference>
<dbReference type="GO" id="GO:0005921">
    <property type="term" value="C:gap junction"/>
    <property type="evidence" value="ECO:0007669"/>
    <property type="project" value="UniProtKB-SubCell"/>
</dbReference>
<name>A0AA88IG71_ARTSF</name>
<evidence type="ECO:0000256" key="8">
    <source>
        <dbReference type="ARBA" id="ARBA00022989"/>
    </source>
</evidence>
<feature type="transmembrane region" description="Helical" evidence="12">
    <location>
        <begin position="275"/>
        <end position="299"/>
    </location>
</feature>
<evidence type="ECO:0000256" key="1">
    <source>
        <dbReference type="ARBA" id="ARBA00004610"/>
    </source>
</evidence>
<evidence type="ECO:0000256" key="11">
    <source>
        <dbReference type="ARBA" id="ARBA00023303"/>
    </source>
</evidence>
<comment type="function">
    <text evidence="12">Structural component of the gap junctions.</text>
</comment>
<reference evidence="13" key="1">
    <citation type="submission" date="2023-07" db="EMBL/GenBank/DDBJ databases">
        <title>Chromosome-level genome assembly of Artemia franciscana.</title>
        <authorList>
            <person name="Jo E."/>
        </authorList>
    </citation>
    <scope>NUCLEOTIDE SEQUENCE</scope>
    <source>
        <tissue evidence="13">Whole body</tissue>
    </source>
</reference>
<evidence type="ECO:0000256" key="9">
    <source>
        <dbReference type="ARBA" id="ARBA00023065"/>
    </source>
</evidence>
<dbReference type="GO" id="GO:0034220">
    <property type="term" value="P:monoatomic ion transmembrane transport"/>
    <property type="evidence" value="ECO:0007669"/>
    <property type="project" value="UniProtKB-KW"/>
</dbReference>
<dbReference type="InterPro" id="IPR000990">
    <property type="entry name" value="Innexin"/>
</dbReference>
<feature type="transmembrane region" description="Helical" evidence="12">
    <location>
        <begin position="185"/>
        <end position="206"/>
    </location>
</feature>
<evidence type="ECO:0000313" key="13">
    <source>
        <dbReference type="EMBL" id="KAK2723676.1"/>
    </source>
</evidence>
<evidence type="ECO:0000256" key="12">
    <source>
        <dbReference type="RuleBase" id="RU010713"/>
    </source>
</evidence>
<keyword evidence="5 12" id="KW-0812">Transmembrane</keyword>
<dbReference type="GO" id="GO:0005243">
    <property type="term" value="F:gap junction channel activity"/>
    <property type="evidence" value="ECO:0007669"/>
    <property type="project" value="TreeGrafter"/>
</dbReference>
<dbReference type="EMBL" id="JAVRJZ010000004">
    <property type="protein sequence ID" value="KAK2723676.1"/>
    <property type="molecule type" value="Genomic_DNA"/>
</dbReference>
<keyword evidence="4" id="KW-1003">Cell membrane</keyword>
<evidence type="ECO:0000256" key="4">
    <source>
        <dbReference type="ARBA" id="ARBA00022475"/>
    </source>
</evidence>
<evidence type="ECO:0000313" key="14">
    <source>
        <dbReference type="Proteomes" id="UP001187531"/>
    </source>
</evidence>
<evidence type="ECO:0000256" key="6">
    <source>
        <dbReference type="ARBA" id="ARBA00022868"/>
    </source>
</evidence>